<dbReference type="Proteomes" id="UP000011721">
    <property type="component" value="Chromosome"/>
</dbReference>
<dbReference type="PRINTS" id="PR00413">
    <property type="entry name" value="HADHALOGNASE"/>
</dbReference>
<dbReference type="NCBIfam" id="NF011564">
    <property type="entry name" value="PRK14988.1"/>
    <property type="match status" value="1"/>
</dbReference>
<dbReference type="RefSeq" id="WP_015403852.1">
    <property type="nucleotide sequence ID" value="NC_020304.1"/>
</dbReference>
<dbReference type="SUPFAM" id="SSF56784">
    <property type="entry name" value="HAD-like"/>
    <property type="match status" value="1"/>
</dbReference>
<dbReference type="InterPro" id="IPR023214">
    <property type="entry name" value="HAD_sf"/>
</dbReference>
<dbReference type="GO" id="GO:0008967">
    <property type="term" value="F:phosphoglycolate phosphatase activity"/>
    <property type="evidence" value="ECO:0007669"/>
    <property type="project" value="TreeGrafter"/>
</dbReference>
<dbReference type="CDD" id="cd01427">
    <property type="entry name" value="HAD_like"/>
    <property type="match status" value="1"/>
</dbReference>
<dbReference type="OrthoDB" id="9773910at2"/>
<dbReference type="InterPro" id="IPR050155">
    <property type="entry name" value="HAD-like_hydrolase_sf"/>
</dbReference>
<protein>
    <submittedName>
        <fullName evidence="1">Putative HAD superfamily hydrolase</fullName>
    </submittedName>
</protein>
<dbReference type="KEGG" id="dsf:UWK_01603"/>
<gene>
    <name evidence="1" type="ordered locus">UWK_01603</name>
</gene>
<accession>M1PP12</accession>
<dbReference type="GO" id="GO:0006281">
    <property type="term" value="P:DNA repair"/>
    <property type="evidence" value="ECO:0007669"/>
    <property type="project" value="TreeGrafter"/>
</dbReference>
<dbReference type="STRING" id="1167006.UWK_01603"/>
<dbReference type="HOGENOM" id="CLU_106706_0_0_7"/>
<evidence type="ECO:0000313" key="2">
    <source>
        <dbReference type="Proteomes" id="UP000011721"/>
    </source>
</evidence>
<keyword evidence="1" id="KW-0378">Hydrolase</keyword>
<dbReference type="GO" id="GO:0005829">
    <property type="term" value="C:cytosol"/>
    <property type="evidence" value="ECO:0007669"/>
    <property type="project" value="TreeGrafter"/>
</dbReference>
<dbReference type="EMBL" id="CP003985">
    <property type="protein sequence ID" value="AGF78161.1"/>
    <property type="molecule type" value="Genomic_DNA"/>
</dbReference>
<dbReference type="PANTHER" id="PTHR43434">
    <property type="entry name" value="PHOSPHOGLYCOLATE PHOSPHATASE"/>
    <property type="match status" value="1"/>
</dbReference>
<proteinExistence type="predicted"/>
<reference evidence="2" key="1">
    <citation type="journal article" date="2013" name="Stand. Genomic Sci.">
        <title>Complete genome sequence of Desulfocapsa sulfexigens, a marine deltaproteobacterium specialized in disproportionating inorganic sulfur compounds.</title>
        <authorList>
            <person name="Finster K.W."/>
            <person name="Kjeldsen K.U."/>
            <person name="Kube M."/>
            <person name="Reinhardt R."/>
            <person name="Mussmann M."/>
            <person name="Amann R."/>
            <person name="Schreiber L."/>
        </authorList>
    </citation>
    <scope>NUCLEOTIDE SEQUENCE [LARGE SCALE GENOMIC DNA]</scope>
    <source>
        <strain evidence="2">DSM 10523 / SB164P1</strain>
    </source>
</reference>
<dbReference type="InterPro" id="IPR036412">
    <property type="entry name" value="HAD-like_sf"/>
</dbReference>
<dbReference type="SFLD" id="SFLDS00003">
    <property type="entry name" value="Haloacid_Dehalogenase"/>
    <property type="match status" value="1"/>
</dbReference>
<sequence>MTHVQIHPSFSWSQIDTVLLDMDGTLLDKYFDDHFWEEYIPKIFAKNNSLSEEEARKVLLQRYQKVESTLQWCDLDYWSEQLDLDIPELKCKVDHLIKVHPYVTDFLDYTRKIGKTIYLVTNAHSKTLHIKMEKTALGSHFDQIVCAEEIGYAKEQPEFWQKLEDHLGFSKSSTLLADDTAKVLHSASQYGIGFPIFVARPSSRIPVKFSPDYASITYFDELIF</sequence>
<name>M1PP12_DESSD</name>
<dbReference type="SFLD" id="SFLDG01129">
    <property type="entry name" value="C1.5:_HAD__Beta-PGM__Phosphata"/>
    <property type="match status" value="1"/>
</dbReference>
<dbReference type="InterPro" id="IPR006439">
    <property type="entry name" value="HAD-SF_hydro_IA"/>
</dbReference>
<dbReference type="AlphaFoldDB" id="M1PP12"/>
<evidence type="ECO:0000313" key="1">
    <source>
        <dbReference type="EMBL" id="AGF78161.1"/>
    </source>
</evidence>
<dbReference type="PANTHER" id="PTHR43434:SF3">
    <property type="entry name" value="GMP_IMP NUCLEOTIDASE YRFG"/>
    <property type="match status" value="1"/>
</dbReference>
<dbReference type="Pfam" id="PF00702">
    <property type="entry name" value="Hydrolase"/>
    <property type="match status" value="1"/>
</dbReference>
<dbReference type="eggNOG" id="COG0637">
    <property type="taxonomic scope" value="Bacteria"/>
</dbReference>
<dbReference type="Gene3D" id="3.40.50.1000">
    <property type="entry name" value="HAD superfamily/HAD-like"/>
    <property type="match status" value="1"/>
</dbReference>
<keyword evidence="2" id="KW-1185">Reference proteome</keyword>
<organism evidence="1 2">
    <name type="scientific">Desulfocapsa sulfexigens (strain DSM 10523 / SB164P1)</name>
    <dbReference type="NCBI Taxonomy" id="1167006"/>
    <lineage>
        <taxon>Bacteria</taxon>
        <taxon>Pseudomonadati</taxon>
        <taxon>Thermodesulfobacteriota</taxon>
        <taxon>Desulfobulbia</taxon>
        <taxon>Desulfobulbales</taxon>
        <taxon>Desulfocapsaceae</taxon>
        <taxon>Desulfocapsa</taxon>
    </lineage>
</organism>